<evidence type="ECO:0000256" key="6">
    <source>
        <dbReference type="PIRNR" id="PIRNR000099"/>
    </source>
</evidence>
<proteinExistence type="inferred from homology"/>
<dbReference type="PROSITE" id="PS00611">
    <property type="entry name" value="HISOL_DEHYDROGENASE"/>
    <property type="match status" value="1"/>
</dbReference>
<evidence type="ECO:0000256" key="2">
    <source>
        <dbReference type="ARBA" id="ARBA00022723"/>
    </source>
</evidence>
<feature type="active site" description="Proton acceptor" evidence="5">
    <location>
        <position position="322"/>
    </location>
</feature>
<feature type="binding site" evidence="5">
    <location>
        <position position="255"/>
    </location>
    <ligand>
        <name>substrate</name>
    </ligand>
</feature>
<keyword evidence="5" id="KW-0028">Amino-acid biosynthesis</keyword>
<dbReference type="CDD" id="cd06572">
    <property type="entry name" value="Histidinol_dh"/>
    <property type="match status" value="1"/>
</dbReference>
<feature type="active site" description="Proton acceptor" evidence="5">
    <location>
        <position position="323"/>
    </location>
</feature>
<feature type="binding site" evidence="5">
    <location>
        <position position="258"/>
    </location>
    <ligand>
        <name>Zn(2+)</name>
        <dbReference type="ChEBI" id="CHEBI:29105"/>
    </ligand>
</feature>
<keyword evidence="4 5" id="KW-0560">Oxidoreductase</keyword>
<reference evidence="8 9" key="1">
    <citation type="submission" date="2020-09" db="EMBL/GenBank/DDBJ databases">
        <title>Echinicola sp. CAU 1574 isolated from sand of Sido Beach.</title>
        <authorList>
            <person name="Kim W."/>
        </authorList>
    </citation>
    <scope>NUCLEOTIDE SEQUENCE [LARGE SCALE GENOMIC DNA]</scope>
    <source>
        <strain evidence="8 9">CAU 1574</strain>
    </source>
</reference>
<comment type="function">
    <text evidence="5">Catalyzes the sequential NAD-dependent oxidations of L-histidinol to L-histidinaldehyde and then to L-histidine.</text>
</comment>
<gene>
    <name evidence="5 8" type="primary">hisD</name>
    <name evidence="8" type="ORF">IFO69_01840</name>
</gene>
<dbReference type="EC" id="1.1.1.23" evidence="5"/>
<keyword evidence="9" id="KW-1185">Reference proteome</keyword>
<evidence type="ECO:0000313" key="9">
    <source>
        <dbReference type="Proteomes" id="UP000647133"/>
    </source>
</evidence>
<dbReference type="Gene3D" id="1.20.5.1300">
    <property type="match status" value="1"/>
</dbReference>
<keyword evidence="2 5" id="KW-0479">Metal-binding</keyword>
<dbReference type="PANTHER" id="PTHR21256:SF2">
    <property type="entry name" value="HISTIDINE BIOSYNTHESIS TRIFUNCTIONAL PROTEIN"/>
    <property type="match status" value="1"/>
</dbReference>
<dbReference type="GO" id="GO:0004399">
    <property type="term" value="F:histidinol dehydrogenase activity"/>
    <property type="evidence" value="ECO:0007669"/>
    <property type="project" value="UniProtKB-EC"/>
</dbReference>
<feature type="binding site" evidence="5">
    <location>
        <position position="415"/>
    </location>
    <ligand>
        <name>Zn(2+)</name>
        <dbReference type="ChEBI" id="CHEBI:29105"/>
    </ligand>
</feature>
<feature type="binding site" evidence="5">
    <location>
        <position position="186"/>
    </location>
    <ligand>
        <name>NAD(+)</name>
        <dbReference type="ChEBI" id="CHEBI:57540"/>
    </ligand>
</feature>
<feature type="binding site" evidence="5">
    <location>
        <position position="233"/>
    </location>
    <ligand>
        <name>substrate</name>
    </ligand>
</feature>
<comment type="caution">
    <text evidence="8">The sequence shown here is derived from an EMBL/GenBank/DDBJ whole genome shotgun (WGS) entry which is preliminary data.</text>
</comment>
<dbReference type="PRINTS" id="PR00083">
    <property type="entry name" value="HOLDHDRGNASE"/>
</dbReference>
<sequence length="430" mass="46881">MRVITNPSKSEWKKELARPVQKMKEIQKIVKPIMRKVNRQGDKALKKFALEYDHVEIKELLVSREEVNESYEQVDQKLKDAILLAKDNIEKFHKAQATPDLTMEVMEGVTCMRRSVPIQKVGLYIPGGTAPLFSTVLMLGVPANLAGCEEIVLCTPPNKEGKIHPAILYTADLIGIDKIVKVGGAQAIAAMTYGTESVPQVAKIFGPGNQYVTAAKQLATKKGIAIDMPAGPSEVLVYADETAIPAFVASDLLSQAEHGIDSQVILVASSSKVAEKTLKEVENQLEKLPRKAIAKKALENSIAVVMGNQDKAISLINEYAPEHLIINVENDEEVVAQIINAGSVFIGNFTPESAGDYASGTNHTLPTYGFAKNYSGVSLDSFVKKITYQKITKTGIQNLGPTIEVLAGNEMLDAHKNAVSIRLKYLEDNQ</sequence>
<dbReference type="InterPro" id="IPR012131">
    <property type="entry name" value="Hstdl_DH"/>
</dbReference>
<feature type="binding site" evidence="5">
    <location>
        <position position="255"/>
    </location>
    <ligand>
        <name>Zn(2+)</name>
        <dbReference type="ChEBI" id="CHEBI:29105"/>
    </ligand>
</feature>
<dbReference type="RefSeq" id="WP_192007422.1">
    <property type="nucleotide sequence ID" value="NZ_JACYTQ010000001.1"/>
</dbReference>
<accession>A0ABR9AFJ8</accession>
<feature type="binding site" evidence="5">
    <location>
        <position position="356"/>
    </location>
    <ligand>
        <name>substrate</name>
    </ligand>
</feature>
<feature type="binding site" evidence="5">
    <location>
        <position position="356"/>
    </location>
    <ligand>
        <name>Zn(2+)</name>
        <dbReference type="ChEBI" id="CHEBI:29105"/>
    </ligand>
</feature>
<dbReference type="PANTHER" id="PTHR21256">
    <property type="entry name" value="HISTIDINOL DEHYDROGENASE HDH"/>
    <property type="match status" value="1"/>
</dbReference>
<keyword evidence="5" id="KW-0520">NAD</keyword>
<feature type="binding site" evidence="5">
    <location>
        <position position="323"/>
    </location>
    <ligand>
        <name>substrate</name>
    </ligand>
</feature>
<evidence type="ECO:0000256" key="1">
    <source>
        <dbReference type="ARBA" id="ARBA00010178"/>
    </source>
</evidence>
<evidence type="ECO:0000256" key="5">
    <source>
        <dbReference type="HAMAP-Rule" id="MF_01024"/>
    </source>
</evidence>
<dbReference type="InterPro" id="IPR016161">
    <property type="entry name" value="Ald_DH/histidinol_DH"/>
</dbReference>
<feature type="binding site" evidence="5">
    <location>
        <position position="415"/>
    </location>
    <ligand>
        <name>substrate</name>
    </ligand>
</feature>
<dbReference type="Proteomes" id="UP000647133">
    <property type="component" value="Unassembled WGS sequence"/>
</dbReference>
<comment type="catalytic activity">
    <reaction evidence="5">
        <text>L-histidinol + 2 NAD(+) + H2O = L-histidine + 2 NADH + 3 H(+)</text>
        <dbReference type="Rhea" id="RHEA:20641"/>
        <dbReference type="ChEBI" id="CHEBI:15377"/>
        <dbReference type="ChEBI" id="CHEBI:15378"/>
        <dbReference type="ChEBI" id="CHEBI:57540"/>
        <dbReference type="ChEBI" id="CHEBI:57595"/>
        <dbReference type="ChEBI" id="CHEBI:57699"/>
        <dbReference type="ChEBI" id="CHEBI:57945"/>
        <dbReference type="EC" id="1.1.1.23"/>
    </reaction>
</comment>
<evidence type="ECO:0000256" key="7">
    <source>
        <dbReference type="RuleBase" id="RU004175"/>
    </source>
</evidence>
<organism evidence="8 9">
    <name type="scientific">Echinicola arenosa</name>
    <dbReference type="NCBI Taxonomy" id="2774144"/>
    <lineage>
        <taxon>Bacteria</taxon>
        <taxon>Pseudomonadati</taxon>
        <taxon>Bacteroidota</taxon>
        <taxon>Cytophagia</taxon>
        <taxon>Cytophagales</taxon>
        <taxon>Cyclobacteriaceae</taxon>
        <taxon>Echinicola</taxon>
    </lineage>
</organism>
<keyword evidence="5" id="KW-0368">Histidine biosynthesis</keyword>
<dbReference type="Gene3D" id="3.40.50.1980">
    <property type="entry name" value="Nitrogenase molybdenum iron protein domain"/>
    <property type="match status" value="2"/>
</dbReference>
<dbReference type="EMBL" id="JACYTQ010000001">
    <property type="protein sequence ID" value="MBD8487478.1"/>
    <property type="molecule type" value="Genomic_DNA"/>
</dbReference>
<feature type="binding site" evidence="5">
    <location>
        <position position="209"/>
    </location>
    <ligand>
        <name>NAD(+)</name>
        <dbReference type="ChEBI" id="CHEBI:57540"/>
    </ligand>
</feature>
<evidence type="ECO:0000313" key="8">
    <source>
        <dbReference type="EMBL" id="MBD8487478.1"/>
    </source>
</evidence>
<evidence type="ECO:0000256" key="4">
    <source>
        <dbReference type="ARBA" id="ARBA00023002"/>
    </source>
</evidence>
<protein>
    <recommendedName>
        <fullName evidence="5">Histidinol dehydrogenase</fullName>
        <shortName evidence="5">HDH</shortName>
        <ecNumber evidence="5">1.1.1.23</ecNumber>
    </recommendedName>
</protein>
<feature type="binding site" evidence="5">
    <location>
        <position position="410"/>
    </location>
    <ligand>
        <name>substrate</name>
    </ligand>
</feature>
<dbReference type="NCBIfam" id="TIGR00069">
    <property type="entry name" value="hisD"/>
    <property type="match status" value="1"/>
</dbReference>
<comment type="pathway">
    <text evidence="5">Amino-acid biosynthesis; L-histidine biosynthesis; L-histidine from 5-phospho-alpha-D-ribose 1-diphosphate: step 9/9.</text>
</comment>
<evidence type="ECO:0000256" key="3">
    <source>
        <dbReference type="ARBA" id="ARBA00022833"/>
    </source>
</evidence>
<dbReference type="PIRSF" id="PIRSF000099">
    <property type="entry name" value="Histidinol_dh"/>
    <property type="match status" value="1"/>
</dbReference>
<dbReference type="InterPro" id="IPR022695">
    <property type="entry name" value="Histidinol_DH_monofunct"/>
</dbReference>
<comment type="cofactor">
    <cofactor evidence="5">
        <name>Zn(2+)</name>
        <dbReference type="ChEBI" id="CHEBI:29105"/>
    </cofactor>
    <text evidence="5">Binds 1 zinc ion per subunit.</text>
</comment>
<keyword evidence="3 5" id="KW-0862">Zinc</keyword>
<comment type="similarity">
    <text evidence="1 5 6 7">Belongs to the histidinol dehydrogenase family.</text>
</comment>
<dbReference type="Pfam" id="PF00815">
    <property type="entry name" value="Histidinol_dh"/>
    <property type="match status" value="1"/>
</dbReference>
<feature type="binding site" evidence="5">
    <location>
        <position position="124"/>
    </location>
    <ligand>
        <name>NAD(+)</name>
        <dbReference type="ChEBI" id="CHEBI:57540"/>
    </ligand>
</feature>
<dbReference type="HAMAP" id="MF_01024">
    <property type="entry name" value="HisD"/>
    <property type="match status" value="1"/>
</dbReference>
<dbReference type="InterPro" id="IPR001692">
    <property type="entry name" value="Histidinol_DH_CS"/>
</dbReference>
<dbReference type="SUPFAM" id="SSF53720">
    <property type="entry name" value="ALDH-like"/>
    <property type="match status" value="1"/>
</dbReference>
<name>A0ABR9AFJ8_9BACT</name>
<feature type="binding site" evidence="5">
    <location>
        <position position="258"/>
    </location>
    <ligand>
        <name>substrate</name>
    </ligand>
</feature>